<protein>
    <submittedName>
        <fullName evidence="1">Uncharacterized protein</fullName>
    </submittedName>
</protein>
<proteinExistence type="predicted"/>
<dbReference type="HOGENOM" id="CLU_3051274_0_0_1"/>
<reference evidence="3" key="2">
    <citation type="submission" date="2015-01" db="EMBL/GenBank/DDBJ databases">
        <title>Evolutionary Origins and Diversification of the Mycorrhizal Mutualists.</title>
        <authorList>
            <consortium name="DOE Joint Genome Institute"/>
            <consortium name="Mycorrhizal Genomics Consortium"/>
            <person name="Kohler A."/>
            <person name="Kuo A."/>
            <person name="Nagy L.G."/>
            <person name="Floudas D."/>
            <person name="Copeland A."/>
            <person name="Barry K.W."/>
            <person name="Cichocki N."/>
            <person name="Veneault-Fourrey C."/>
            <person name="LaButti K."/>
            <person name="Lindquist E.A."/>
            <person name="Lipzen A."/>
            <person name="Lundell T."/>
            <person name="Morin E."/>
            <person name="Murat C."/>
            <person name="Riley R."/>
            <person name="Ohm R."/>
            <person name="Sun H."/>
            <person name="Tunlid A."/>
            <person name="Henrissat B."/>
            <person name="Grigoriev I.V."/>
            <person name="Hibbett D.S."/>
            <person name="Martin F."/>
        </authorList>
    </citation>
    <scope>NUCLEOTIDE SEQUENCE [LARGE SCALE GENOMIC DNA]</scope>
    <source>
        <strain evidence="3">441</strain>
    </source>
</reference>
<gene>
    <name evidence="2" type="ORF">PISMIDRAFT_680021</name>
    <name evidence="1" type="ORF">PISMIDRAFT_690517</name>
</gene>
<dbReference type="AlphaFoldDB" id="A0A0C9Y1U8"/>
<organism evidence="1 3">
    <name type="scientific">Pisolithus microcarpus 441</name>
    <dbReference type="NCBI Taxonomy" id="765257"/>
    <lineage>
        <taxon>Eukaryota</taxon>
        <taxon>Fungi</taxon>
        <taxon>Dikarya</taxon>
        <taxon>Basidiomycota</taxon>
        <taxon>Agaricomycotina</taxon>
        <taxon>Agaricomycetes</taxon>
        <taxon>Agaricomycetidae</taxon>
        <taxon>Boletales</taxon>
        <taxon>Sclerodermatineae</taxon>
        <taxon>Pisolithaceae</taxon>
        <taxon>Pisolithus</taxon>
    </lineage>
</organism>
<evidence type="ECO:0000313" key="3">
    <source>
        <dbReference type="Proteomes" id="UP000054018"/>
    </source>
</evidence>
<dbReference type="EMBL" id="KN834281">
    <property type="protein sequence ID" value="KIK11186.1"/>
    <property type="molecule type" value="Genomic_DNA"/>
</dbReference>
<dbReference type="Proteomes" id="UP000054018">
    <property type="component" value="Unassembled WGS sequence"/>
</dbReference>
<name>A0A0C9Y1U8_9AGAM</name>
<keyword evidence="3" id="KW-1185">Reference proteome</keyword>
<evidence type="ECO:0000313" key="2">
    <source>
        <dbReference type="EMBL" id="KIK22619.1"/>
    </source>
</evidence>
<reference evidence="1 3" key="1">
    <citation type="submission" date="2014-04" db="EMBL/GenBank/DDBJ databases">
        <authorList>
            <consortium name="DOE Joint Genome Institute"/>
            <person name="Kuo A."/>
            <person name="Kohler A."/>
            <person name="Costa M.D."/>
            <person name="Nagy L.G."/>
            <person name="Floudas D."/>
            <person name="Copeland A."/>
            <person name="Barry K.W."/>
            <person name="Cichocki N."/>
            <person name="Veneault-Fourrey C."/>
            <person name="LaButti K."/>
            <person name="Lindquist E.A."/>
            <person name="Lipzen A."/>
            <person name="Lundell T."/>
            <person name="Morin E."/>
            <person name="Murat C."/>
            <person name="Sun H."/>
            <person name="Tunlid A."/>
            <person name="Henrissat B."/>
            <person name="Grigoriev I.V."/>
            <person name="Hibbett D.S."/>
            <person name="Martin F."/>
            <person name="Nordberg H.P."/>
            <person name="Cantor M.N."/>
            <person name="Hua S.X."/>
        </authorList>
    </citation>
    <scope>NUCLEOTIDE SEQUENCE [LARGE SCALE GENOMIC DNA]</scope>
    <source>
        <strain evidence="1 3">441</strain>
    </source>
</reference>
<sequence length="54" mass="5996">MLDHKSTSSRNTGHTLTHQLLGGRRYTIVNGARRQPYRIALPGNTMNPMTTVSS</sequence>
<evidence type="ECO:0000313" key="1">
    <source>
        <dbReference type="EMBL" id="KIK11186.1"/>
    </source>
</evidence>
<accession>A0A0C9Y1U8</accession>
<dbReference type="EMBL" id="KN833737">
    <property type="protein sequence ID" value="KIK22619.1"/>
    <property type="molecule type" value="Genomic_DNA"/>
</dbReference>
<reference evidence="1" key="3">
    <citation type="submission" date="2015-02" db="EMBL/GenBank/DDBJ databases">
        <title>Evolutionary Origins and Diversification of the Mycorrhizal Mutualists.</title>
        <authorList>
            <consortium name="DOE Joint Genome Institute"/>
            <consortium name="Mycorrhizal Genomics Consortium"/>
            <person name="Kohler A."/>
            <person name="Kuo A."/>
            <person name="Nagy L.G."/>
            <person name="Floudas D."/>
            <person name="Copeland A."/>
            <person name="Barry K.W."/>
            <person name="Cichocki N."/>
            <person name="Veneault-Fourrey C."/>
            <person name="LaButti K."/>
            <person name="Lindquist E.A."/>
            <person name="Lipzen A."/>
            <person name="Lundell T."/>
            <person name="Morin E."/>
            <person name="Murat C."/>
            <person name="Riley R."/>
            <person name="Ohm R."/>
            <person name="Sun H."/>
            <person name="Tunlid A."/>
            <person name="Henrissat B."/>
            <person name="Grigoriev I.V."/>
            <person name="Hibbett D.S."/>
            <person name="Martin F."/>
        </authorList>
    </citation>
    <scope>NUCLEOTIDE SEQUENCE</scope>
    <source>
        <strain evidence="1">441</strain>
    </source>
</reference>